<dbReference type="EMBL" id="JAAIVB010000085">
    <property type="protein sequence ID" value="NEX64750.1"/>
    <property type="molecule type" value="Genomic_DNA"/>
</dbReference>
<keyword evidence="3 10" id="KW-0285">Flavoprotein</keyword>
<keyword evidence="13" id="KW-1185">Reference proteome</keyword>
<comment type="cofactor">
    <cofactor evidence="11">
        <name>Mg(2+)</name>
        <dbReference type="ChEBI" id="CHEBI:18420"/>
    </cofactor>
    <cofactor evidence="11">
        <name>Mn(2+)</name>
        <dbReference type="ChEBI" id="CHEBI:29035"/>
    </cofactor>
    <text evidence="11">Magnesium. Can also use manganese.</text>
</comment>
<dbReference type="InterPro" id="IPR003374">
    <property type="entry name" value="ApbE-like_sf"/>
</dbReference>
<evidence type="ECO:0000256" key="10">
    <source>
        <dbReference type="PIRNR" id="PIRNR006268"/>
    </source>
</evidence>
<evidence type="ECO:0000313" key="13">
    <source>
        <dbReference type="Proteomes" id="UP000482155"/>
    </source>
</evidence>
<keyword evidence="7 10" id="KW-0460">Magnesium</keyword>
<dbReference type="EC" id="2.7.1.180" evidence="1 10"/>
<evidence type="ECO:0000256" key="3">
    <source>
        <dbReference type="ARBA" id="ARBA00022630"/>
    </source>
</evidence>
<evidence type="ECO:0000256" key="6">
    <source>
        <dbReference type="ARBA" id="ARBA00022827"/>
    </source>
</evidence>
<organism evidence="12 13">
    <name type="scientific">Noviherbaspirillum galbum</name>
    <dbReference type="NCBI Taxonomy" id="2709383"/>
    <lineage>
        <taxon>Bacteria</taxon>
        <taxon>Pseudomonadati</taxon>
        <taxon>Pseudomonadota</taxon>
        <taxon>Betaproteobacteria</taxon>
        <taxon>Burkholderiales</taxon>
        <taxon>Oxalobacteraceae</taxon>
        <taxon>Noviherbaspirillum</taxon>
    </lineage>
</organism>
<dbReference type="GO" id="GO:0046872">
    <property type="term" value="F:metal ion binding"/>
    <property type="evidence" value="ECO:0007669"/>
    <property type="project" value="UniProtKB-UniRule"/>
</dbReference>
<evidence type="ECO:0000256" key="8">
    <source>
        <dbReference type="ARBA" id="ARBA00031306"/>
    </source>
</evidence>
<evidence type="ECO:0000256" key="7">
    <source>
        <dbReference type="ARBA" id="ARBA00022842"/>
    </source>
</evidence>
<dbReference type="InterPro" id="IPR024932">
    <property type="entry name" value="ApbE"/>
</dbReference>
<dbReference type="Proteomes" id="UP000482155">
    <property type="component" value="Unassembled WGS sequence"/>
</dbReference>
<accession>A0A6B3SUP5</accession>
<evidence type="ECO:0000313" key="12">
    <source>
        <dbReference type="EMBL" id="NEX64750.1"/>
    </source>
</evidence>
<dbReference type="SUPFAM" id="SSF143631">
    <property type="entry name" value="ApbE-like"/>
    <property type="match status" value="1"/>
</dbReference>
<comment type="similarity">
    <text evidence="10">Belongs to the ApbE family.</text>
</comment>
<reference evidence="12 13" key="1">
    <citation type="submission" date="2020-02" db="EMBL/GenBank/DDBJ databases">
        <authorList>
            <person name="Kim M.K."/>
        </authorList>
    </citation>
    <scope>NUCLEOTIDE SEQUENCE [LARGE SCALE GENOMIC DNA]</scope>
    <source>
        <strain evidence="12 13">17J57-3</strain>
    </source>
</reference>
<dbReference type="PIRSF" id="PIRSF006268">
    <property type="entry name" value="ApbE"/>
    <property type="match status" value="1"/>
</dbReference>
<evidence type="ECO:0000256" key="5">
    <source>
        <dbReference type="ARBA" id="ARBA00022723"/>
    </source>
</evidence>
<keyword evidence="6 10" id="KW-0274">FAD</keyword>
<feature type="binding site" evidence="11">
    <location>
        <position position="270"/>
    </location>
    <ligand>
        <name>Mg(2+)</name>
        <dbReference type="ChEBI" id="CHEBI:18420"/>
    </ligand>
</feature>
<comment type="catalytic activity">
    <reaction evidence="9 10">
        <text>L-threonyl-[protein] + FAD = FMN-L-threonyl-[protein] + AMP + H(+)</text>
        <dbReference type="Rhea" id="RHEA:36847"/>
        <dbReference type="Rhea" id="RHEA-COMP:11060"/>
        <dbReference type="Rhea" id="RHEA-COMP:11061"/>
        <dbReference type="ChEBI" id="CHEBI:15378"/>
        <dbReference type="ChEBI" id="CHEBI:30013"/>
        <dbReference type="ChEBI" id="CHEBI:57692"/>
        <dbReference type="ChEBI" id="CHEBI:74257"/>
        <dbReference type="ChEBI" id="CHEBI:456215"/>
        <dbReference type="EC" id="2.7.1.180"/>
    </reaction>
</comment>
<name>A0A6B3SUP5_9BURK</name>
<dbReference type="PANTHER" id="PTHR30040:SF2">
    <property type="entry name" value="FAD:PROTEIN FMN TRANSFERASE"/>
    <property type="match status" value="1"/>
</dbReference>
<keyword evidence="5 10" id="KW-0479">Metal-binding</keyword>
<protein>
    <recommendedName>
        <fullName evidence="2 10">FAD:protein FMN transferase</fullName>
        <ecNumber evidence="1 10">2.7.1.180</ecNumber>
    </recommendedName>
    <alternativeName>
        <fullName evidence="8 10">Flavin transferase</fullName>
    </alternativeName>
</protein>
<proteinExistence type="inferred from homology"/>
<dbReference type="RefSeq" id="WP_163968683.1">
    <property type="nucleotide sequence ID" value="NZ_JAAIVB010000085.1"/>
</dbReference>
<evidence type="ECO:0000256" key="2">
    <source>
        <dbReference type="ARBA" id="ARBA00016337"/>
    </source>
</evidence>
<comment type="caution">
    <text evidence="12">The sequence shown here is derived from an EMBL/GenBank/DDBJ whole genome shotgun (WGS) entry which is preliminary data.</text>
</comment>
<evidence type="ECO:0000256" key="9">
    <source>
        <dbReference type="ARBA" id="ARBA00048540"/>
    </source>
</evidence>
<dbReference type="Gene3D" id="3.10.520.10">
    <property type="entry name" value="ApbE-like domains"/>
    <property type="match status" value="1"/>
</dbReference>
<gene>
    <name evidence="12" type="ORF">G3574_27030</name>
</gene>
<evidence type="ECO:0000256" key="1">
    <source>
        <dbReference type="ARBA" id="ARBA00011955"/>
    </source>
</evidence>
<dbReference type="AlphaFoldDB" id="A0A6B3SUP5"/>
<evidence type="ECO:0000256" key="4">
    <source>
        <dbReference type="ARBA" id="ARBA00022679"/>
    </source>
</evidence>
<sequence length="320" mass="34914">MPGAPPVFSIRFTAMASPCEICLAAGDKARARLMARQAIDEVTRIECKYSRYRQDSVVGRINAAAGKEWVDLDEESLALFTYADELFRASDGLFDITSGVLRRAWNFRVPELPAPEVLQSILPLIGWQMLDWRASAPLRRIRLPRAGMEIDLGGFGKEYAVDRAAAILAMQGVRHGYVNLGGDMRAVGPRPDGSAWSIGIQSPRNAGETIASISLESGALATSGDYERFFECNGRRYCHILDPRTGQPVEGLRSVSVLAPLVTVAGSHSTIAMLKGDAGLSFLHESGLAFLAIDQSGNVHLRHQPRGGKVIPTHDMRHFD</sequence>
<dbReference type="GO" id="GO:0016740">
    <property type="term" value="F:transferase activity"/>
    <property type="evidence" value="ECO:0007669"/>
    <property type="project" value="UniProtKB-UniRule"/>
</dbReference>
<feature type="binding site" evidence="11">
    <location>
        <position position="154"/>
    </location>
    <ligand>
        <name>Mg(2+)</name>
        <dbReference type="ChEBI" id="CHEBI:18420"/>
    </ligand>
</feature>
<dbReference type="Pfam" id="PF02424">
    <property type="entry name" value="ApbE"/>
    <property type="match status" value="1"/>
</dbReference>
<keyword evidence="4 10" id="KW-0808">Transferase</keyword>
<evidence type="ECO:0000256" key="11">
    <source>
        <dbReference type="PIRSR" id="PIRSR006268-2"/>
    </source>
</evidence>
<dbReference type="PANTHER" id="PTHR30040">
    <property type="entry name" value="THIAMINE BIOSYNTHESIS LIPOPROTEIN APBE"/>
    <property type="match status" value="1"/>
</dbReference>